<organism evidence="1 2">
    <name type="scientific">Acidimicrobiia bacterium BACL6 MAG-120924-bin43</name>
    <dbReference type="NCBI Taxonomy" id="1655583"/>
    <lineage>
        <taxon>Bacteria</taxon>
        <taxon>Bacillati</taxon>
        <taxon>Actinomycetota</taxon>
        <taxon>Acidimicrobiia</taxon>
        <taxon>acIV cluster</taxon>
    </lineage>
</organism>
<evidence type="ECO:0000313" key="1">
    <source>
        <dbReference type="EMBL" id="KRO46539.1"/>
    </source>
</evidence>
<dbReference type="AlphaFoldDB" id="A0A0R2QBQ3"/>
<dbReference type="EMBL" id="LIBJ01000275">
    <property type="protein sequence ID" value="KRO46539.1"/>
    <property type="molecule type" value="Genomic_DNA"/>
</dbReference>
<dbReference type="Gene3D" id="3.30.70.930">
    <property type="match status" value="1"/>
</dbReference>
<dbReference type="SUPFAM" id="SSF89957">
    <property type="entry name" value="MTH1187/YkoF-like"/>
    <property type="match status" value="1"/>
</dbReference>
<protein>
    <recommendedName>
        <fullName evidence="3">Thiamine-binding protein domain-containing protein</fullName>
    </recommendedName>
</protein>
<accession>A0A0R2QBQ3</accession>
<reference evidence="1 2" key="1">
    <citation type="submission" date="2015-10" db="EMBL/GenBank/DDBJ databases">
        <title>Metagenome-Assembled Genomes uncover a global brackish microbiome.</title>
        <authorList>
            <person name="Hugerth L.W."/>
            <person name="Larsson J."/>
            <person name="Alneberg J."/>
            <person name="Lindh M.V."/>
            <person name="Legrand C."/>
            <person name="Pinhassi J."/>
            <person name="Andersson A.F."/>
        </authorList>
    </citation>
    <scope>NUCLEOTIDE SEQUENCE [LARGE SCALE GENOMIC DNA]</scope>
    <source>
        <strain evidence="1">BACL6 MAG-120924-bin43</strain>
    </source>
</reference>
<dbReference type="InterPro" id="IPR029756">
    <property type="entry name" value="MTH1187/YkoF-like"/>
</dbReference>
<gene>
    <name evidence="1" type="ORF">ABR75_07095</name>
</gene>
<sequence length="107" mass="11520">MVGTMVLSAPQPKVRELCVLLRFLLKHKAGTMLHVEFTIEPFIEGSPGAHVTVAVAAVERFGLKVEFGPFGSSFSVTKEQLPEVIAELMRAAYGNGATYVSVDVGIE</sequence>
<dbReference type="Proteomes" id="UP000051017">
    <property type="component" value="Unassembled WGS sequence"/>
</dbReference>
<comment type="caution">
    <text evidence="1">The sequence shown here is derived from an EMBL/GenBank/DDBJ whole genome shotgun (WGS) entry which is preliminary data.</text>
</comment>
<evidence type="ECO:0000313" key="2">
    <source>
        <dbReference type="Proteomes" id="UP000051017"/>
    </source>
</evidence>
<proteinExistence type="predicted"/>
<evidence type="ECO:0008006" key="3">
    <source>
        <dbReference type="Google" id="ProtNLM"/>
    </source>
</evidence>
<name>A0A0R2QBQ3_9ACTN</name>